<feature type="transmembrane region" description="Helical" evidence="2">
    <location>
        <begin position="546"/>
        <end position="565"/>
    </location>
</feature>
<evidence type="ECO:0000313" key="5">
    <source>
        <dbReference type="Proteomes" id="UP000593594"/>
    </source>
</evidence>
<keyword evidence="1" id="KW-0997">Cell inner membrane</keyword>
<dbReference type="PANTHER" id="PTHR43849">
    <property type="entry name" value="BLL3936 PROTEIN"/>
    <property type="match status" value="1"/>
</dbReference>
<dbReference type="GO" id="GO:0005886">
    <property type="term" value="C:plasma membrane"/>
    <property type="evidence" value="ECO:0007669"/>
    <property type="project" value="UniProtKB-SubCell"/>
</dbReference>
<feature type="transmembrane region" description="Helical" evidence="2">
    <location>
        <begin position="115"/>
        <end position="134"/>
    </location>
</feature>
<name>A0A7S8C5K7_9HYPH</name>
<feature type="transmembrane region" description="Helical" evidence="2">
    <location>
        <begin position="630"/>
        <end position="646"/>
    </location>
</feature>
<reference evidence="4 5" key="1">
    <citation type="submission" date="2020-06" db="EMBL/GenBank/DDBJ databases">
        <title>Genome sequence of 2 isolates from Red Sea Mangroves.</title>
        <authorList>
            <person name="Sefrji F."/>
            <person name="Michoud G."/>
            <person name="Merlino G."/>
            <person name="Daffonchio D."/>
        </authorList>
    </citation>
    <scope>NUCLEOTIDE SEQUENCE [LARGE SCALE GENOMIC DNA]</scope>
    <source>
        <strain evidence="4 5">R1DC25</strain>
    </source>
</reference>
<feature type="transmembrane region" description="Helical" evidence="2">
    <location>
        <begin position="512"/>
        <end position="534"/>
    </location>
</feature>
<feature type="transmembrane region" description="Helical" evidence="2">
    <location>
        <begin position="53"/>
        <end position="71"/>
    </location>
</feature>
<dbReference type="NCBIfam" id="TIGR02123">
    <property type="entry name" value="TRAP_fused"/>
    <property type="match status" value="1"/>
</dbReference>
<feature type="transmembrane region" description="Helical" evidence="2">
    <location>
        <begin position="462"/>
        <end position="481"/>
    </location>
</feature>
<dbReference type="Pfam" id="PF06808">
    <property type="entry name" value="DctM"/>
    <property type="match status" value="1"/>
</dbReference>
<feature type="transmembrane region" description="Helical" evidence="2">
    <location>
        <begin position="577"/>
        <end position="596"/>
    </location>
</feature>
<dbReference type="AlphaFoldDB" id="A0A7S8C5K7"/>
<feature type="transmembrane region" description="Helical" evidence="2">
    <location>
        <begin position="194"/>
        <end position="219"/>
    </location>
</feature>
<dbReference type="RefSeq" id="WP_213161157.1">
    <property type="nucleotide sequence ID" value="NZ_CP058214.1"/>
</dbReference>
<dbReference type="InterPro" id="IPR011853">
    <property type="entry name" value="TRAP_DctM-Dct_fused"/>
</dbReference>
<feature type="transmembrane region" description="Helical" evidence="2">
    <location>
        <begin position="608"/>
        <end position="624"/>
    </location>
</feature>
<evidence type="ECO:0000256" key="2">
    <source>
        <dbReference type="SAM" id="Phobius"/>
    </source>
</evidence>
<protein>
    <submittedName>
        <fullName evidence="4">TRAP transporter permease</fullName>
    </submittedName>
</protein>
<feature type="transmembrane region" description="Helical" evidence="2">
    <location>
        <begin position="385"/>
        <end position="404"/>
    </location>
</feature>
<comment type="subcellular location">
    <subcellularLocation>
        <location evidence="1">Cell inner membrane</location>
        <topology evidence="1">Multi-pass membrane protein</topology>
    </subcellularLocation>
</comment>
<dbReference type="KEGG" id="kmn:HW532_14530"/>
<feature type="transmembrane region" description="Helical" evidence="2">
    <location>
        <begin position="83"/>
        <end position="103"/>
    </location>
</feature>
<feature type="transmembrane region" description="Helical" evidence="2">
    <location>
        <begin position="141"/>
        <end position="160"/>
    </location>
</feature>
<keyword evidence="1" id="KW-0813">Transport</keyword>
<feature type="domain" description="TRAP C4-dicarboxylate transport system permease DctM subunit" evidence="3">
    <location>
        <begin position="128"/>
        <end position="568"/>
    </location>
</feature>
<feature type="transmembrane region" description="Helical" evidence="2">
    <location>
        <begin position="488"/>
        <end position="506"/>
    </location>
</feature>
<evidence type="ECO:0000256" key="1">
    <source>
        <dbReference type="RuleBase" id="RU369079"/>
    </source>
</evidence>
<accession>A0A7S8C5K7</accession>
<feature type="transmembrane region" description="Helical" evidence="2">
    <location>
        <begin position="424"/>
        <end position="450"/>
    </location>
</feature>
<feature type="transmembrane region" description="Helical" evidence="2">
    <location>
        <begin position="316"/>
        <end position="335"/>
    </location>
</feature>
<keyword evidence="2" id="KW-0472">Membrane</keyword>
<proteinExistence type="predicted"/>
<dbReference type="GO" id="GO:0022857">
    <property type="term" value="F:transmembrane transporter activity"/>
    <property type="evidence" value="ECO:0007669"/>
    <property type="project" value="UniProtKB-UniRule"/>
</dbReference>
<feature type="transmembrane region" description="Helical" evidence="2">
    <location>
        <begin position="356"/>
        <end position="373"/>
    </location>
</feature>
<keyword evidence="5" id="KW-1185">Reference proteome</keyword>
<keyword evidence="2" id="KW-1133">Transmembrane helix</keyword>
<keyword evidence="2" id="KW-0812">Transmembrane</keyword>
<evidence type="ECO:0000259" key="3">
    <source>
        <dbReference type="Pfam" id="PF06808"/>
    </source>
</evidence>
<sequence>MTETATTDGTEVPATPLARRLQLVATIAFYAVSIAYFAYLFRYYMTGAGGPSLLAVTAVPMSMVIVVLEDLRSGRFYPRLGTVGPHLVALAYIAFCAYAAYYLVSEFDNIRIYRIGVWNAHDLAVGGLMAALVLEYTRRRYFILFVLNVALILYTVYGYVVPGLFNHPGMPWTRVLSAVSVEMSTGIFERLSQLALTLVGSFILVLAALRAFGCIESILTGSSHIAKRSPRLLPQAAVVGSFGVAAVSGSGAANAATTGSATIPVLVKAGFPRATAAAVETASSLGGQLMPPLMGIAAFLMAEYLGQSYFEVVARGFAPAIIYFVGVAFAVYLLATKYHRRAVVPDVEPMTLADKLNIVAYLLSVVGLIYYMGVARRPAMASAHSVFMILLAILTVMFLARMAWQREFSLKKLVRPFLDLVESFATITAGLTILLATLGILTATFTITGVPTKVGVLLMEGAGINMLAMALVAFGFGYLVGMGLPVSPTYIVTAVVIAPFMIRAGLDPWVVHFFAFFVAVFGELSPPTSVVAAVTSRIANASFMRTMFSALILCMPLMVMMAAIFTRPDLVTVPGWSQLPAFLLVLTGTVGLSLAFQAHLHENRPADIALRTALASLCGVVIFYPDYRIAGIVAVAVAGLVAWGLHRFHRIVPGLEEVPEGK</sequence>
<gene>
    <name evidence="4" type="ORF">HW532_14530</name>
</gene>
<comment type="function">
    <text evidence="1">Part of the tripartite ATP-independent periplasmic (TRAP) transport system.</text>
</comment>
<dbReference type="PANTHER" id="PTHR43849:SF2">
    <property type="entry name" value="BLL3936 PROTEIN"/>
    <property type="match status" value="1"/>
</dbReference>
<evidence type="ECO:0000313" key="4">
    <source>
        <dbReference type="EMBL" id="QPC43793.1"/>
    </source>
</evidence>
<organism evidence="4 5">
    <name type="scientific">Kaustia mangrovi</name>
    <dbReference type="NCBI Taxonomy" id="2593653"/>
    <lineage>
        <taxon>Bacteria</taxon>
        <taxon>Pseudomonadati</taxon>
        <taxon>Pseudomonadota</taxon>
        <taxon>Alphaproteobacteria</taxon>
        <taxon>Hyphomicrobiales</taxon>
        <taxon>Parvibaculaceae</taxon>
        <taxon>Kaustia</taxon>
    </lineage>
</organism>
<dbReference type="InterPro" id="IPR010656">
    <property type="entry name" value="DctM"/>
</dbReference>
<keyword evidence="1" id="KW-1003">Cell membrane</keyword>
<dbReference type="Proteomes" id="UP000593594">
    <property type="component" value="Chromosome"/>
</dbReference>
<dbReference type="EMBL" id="CP058214">
    <property type="protein sequence ID" value="QPC43793.1"/>
    <property type="molecule type" value="Genomic_DNA"/>
</dbReference>
<feature type="transmembrane region" description="Helical" evidence="2">
    <location>
        <begin position="21"/>
        <end position="41"/>
    </location>
</feature>